<proteinExistence type="inferred from homology"/>
<accession>A0A8X8KPP8</accession>
<name>A0A8X8KPP8_9RHOB</name>
<dbReference type="PIRSF" id="PIRSF006305">
    <property type="entry name" value="Maf"/>
    <property type="match status" value="1"/>
</dbReference>
<dbReference type="GO" id="GO:0005737">
    <property type="term" value="C:cytoplasm"/>
    <property type="evidence" value="ECO:0007669"/>
    <property type="project" value="UniProtKB-SubCell"/>
</dbReference>
<comment type="cofactor">
    <cofactor evidence="1 4">
        <name>a divalent metal cation</name>
        <dbReference type="ChEBI" id="CHEBI:60240"/>
    </cofactor>
</comment>
<dbReference type="PANTHER" id="PTHR43213">
    <property type="entry name" value="BIFUNCTIONAL DTTP/UTP PYROPHOSPHATASE/METHYLTRANSFERASE PROTEIN-RELATED"/>
    <property type="match status" value="1"/>
</dbReference>
<feature type="active site" description="Proton acceptor" evidence="4">
    <location>
        <position position="76"/>
    </location>
</feature>
<dbReference type="PANTHER" id="PTHR43213:SF5">
    <property type="entry name" value="BIFUNCTIONAL DTTP_UTP PYROPHOSPHATASE_METHYLTRANSFERASE PROTEIN-RELATED"/>
    <property type="match status" value="1"/>
</dbReference>
<keyword evidence="2 4" id="KW-0378">Hydrolase</keyword>
<dbReference type="RefSeq" id="WP_152826793.1">
    <property type="nucleotide sequence ID" value="NZ_WHUT02000007.1"/>
</dbReference>
<comment type="similarity">
    <text evidence="4">Belongs to the Maf family.</text>
</comment>
<dbReference type="EMBL" id="WHUT02000007">
    <property type="protein sequence ID" value="NUB45345.1"/>
    <property type="molecule type" value="Genomic_DNA"/>
</dbReference>
<comment type="caution">
    <text evidence="5">The sequence shown here is derived from an EMBL/GenBank/DDBJ whole genome shotgun (WGS) entry which is preliminary data.</text>
</comment>
<evidence type="ECO:0000256" key="3">
    <source>
        <dbReference type="ARBA" id="ARBA00023080"/>
    </source>
</evidence>
<dbReference type="InterPro" id="IPR003697">
    <property type="entry name" value="Maf-like"/>
</dbReference>
<dbReference type="Pfam" id="PF02545">
    <property type="entry name" value="Maf"/>
    <property type="match status" value="1"/>
</dbReference>
<reference evidence="5" key="1">
    <citation type="submission" date="2020-05" db="EMBL/GenBank/DDBJ databases">
        <title>Fertoebacter nigrum gen. nov., sp. nov., a new member of the family Rhodobacteraceae.</title>
        <authorList>
            <person name="Szuroczki S."/>
            <person name="Abbaszade G."/>
            <person name="Buni D."/>
            <person name="Schumann P."/>
            <person name="Toth E."/>
        </authorList>
    </citation>
    <scope>NUCLEOTIDE SEQUENCE</scope>
    <source>
        <strain evidence="5">RG-N-1a</strain>
    </source>
</reference>
<dbReference type="HAMAP" id="MF_00528">
    <property type="entry name" value="Maf"/>
    <property type="match status" value="1"/>
</dbReference>
<comment type="catalytic activity">
    <reaction evidence="4">
        <text>a ribonucleoside 5'-triphosphate + H2O = a ribonucleoside 5'-phosphate + diphosphate + H(+)</text>
        <dbReference type="Rhea" id="RHEA:23996"/>
        <dbReference type="ChEBI" id="CHEBI:15377"/>
        <dbReference type="ChEBI" id="CHEBI:15378"/>
        <dbReference type="ChEBI" id="CHEBI:33019"/>
        <dbReference type="ChEBI" id="CHEBI:58043"/>
        <dbReference type="ChEBI" id="CHEBI:61557"/>
        <dbReference type="EC" id="3.6.1.9"/>
    </reaction>
</comment>
<evidence type="ECO:0000313" key="5">
    <source>
        <dbReference type="EMBL" id="NUB45345.1"/>
    </source>
</evidence>
<protein>
    <recommendedName>
        <fullName evidence="4">Nucleoside triphosphate pyrophosphatase</fullName>
        <ecNumber evidence="4">3.6.1.9</ecNumber>
    </recommendedName>
    <alternativeName>
        <fullName evidence="4">Nucleotide pyrophosphatase</fullName>
        <shortName evidence="4">Nucleotide PPase</shortName>
    </alternativeName>
</protein>
<sequence length="199" mass="21602">MTPSLVLASASPIRSLLLARAGVAVQALPARIDEGSIRAALEEEAASPRDIADTLAELKARKIAERHPDAVVIGCDQVLAFAGRVWGKPADVDAARAQLQMLRGQTHQLLSAVVIYEGAKPVWRHMGEVRLTMRDISDGWLDSYLARNWPDVADSVGAYKLEEEGVRLFTAIEGDYFTVLGLPLLPLLGYLGLRGFITT</sequence>
<dbReference type="GO" id="GO:0009117">
    <property type="term" value="P:nucleotide metabolic process"/>
    <property type="evidence" value="ECO:0007669"/>
    <property type="project" value="UniProtKB-KW"/>
</dbReference>
<dbReference type="InterPro" id="IPR029001">
    <property type="entry name" value="ITPase-like_fam"/>
</dbReference>
<organism evidence="5 6">
    <name type="scientific">Fertoeibacter niger</name>
    <dbReference type="NCBI Taxonomy" id="2656921"/>
    <lineage>
        <taxon>Bacteria</taxon>
        <taxon>Pseudomonadati</taxon>
        <taxon>Pseudomonadota</taxon>
        <taxon>Alphaproteobacteria</taxon>
        <taxon>Rhodobacterales</taxon>
        <taxon>Paracoccaceae</taxon>
        <taxon>Fertoeibacter</taxon>
    </lineage>
</organism>
<comment type="caution">
    <text evidence="4">Lacks conserved residue(s) required for the propagation of feature annotation.</text>
</comment>
<evidence type="ECO:0000256" key="1">
    <source>
        <dbReference type="ARBA" id="ARBA00001968"/>
    </source>
</evidence>
<comment type="subcellular location">
    <subcellularLocation>
        <location evidence="4">Cytoplasm</location>
    </subcellularLocation>
</comment>
<dbReference type="NCBIfam" id="TIGR00172">
    <property type="entry name" value="maf"/>
    <property type="match status" value="1"/>
</dbReference>
<dbReference type="Gene3D" id="3.90.950.10">
    <property type="match status" value="1"/>
</dbReference>
<dbReference type="EC" id="3.6.1.9" evidence="4"/>
<dbReference type="CDD" id="cd00555">
    <property type="entry name" value="Maf"/>
    <property type="match status" value="1"/>
</dbReference>
<dbReference type="SUPFAM" id="SSF52972">
    <property type="entry name" value="ITPase-like"/>
    <property type="match status" value="1"/>
</dbReference>
<evidence type="ECO:0000313" key="6">
    <source>
        <dbReference type="Proteomes" id="UP000484076"/>
    </source>
</evidence>
<evidence type="ECO:0000256" key="4">
    <source>
        <dbReference type="HAMAP-Rule" id="MF_00528"/>
    </source>
</evidence>
<dbReference type="Proteomes" id="UP000484076">
    <property type="component" value="Unassembled WGS sequence"/>
</dbReference>
<keyword evidence="6" id="KW-1185">Reference proteome</keyword>
<dbReference type="AlphaFoldDB" id="A0A8X8KPP8"/>
<keyword evidence="4" id="KW-0963">Cytoplasm</keyword>
<gene>
    <name evidence="5" type="primary">maf</name>
    <name evidence="5" type="ORF">GEU84_013180</name>
</gene>
<comment type="catalytic activity">
    <reaction evidence="4">
        <text>a 2'-deoxyribonucleoside 5'-triphosphate + H2O = a 2'-deoxyribonucleoside 5'-phosphate + diphosphate + H(+)</text>
        <dbReference type="Rhea" id="RHEA:44644"/>
        <dbReference type="ChEBI" id="CHEBI:15377"/>
        <dbReference type="ChEBI" id="CHEBI:15378"/>
        <dbReference type="ChEBI" id="CHEBI:33019"/>
        <dbReference type="ChEBI" id="CHEBI:61560"/>
        <dbReference type="ChEBI" id="CHEBI:65317"/>
        <dbReference type="EC" id="3.6.1.9"/>
    </reaction>
</comment>
<keyword evidence="3 4" id="KW-0546">Nucleotide metabolism</keyword>
<dbReference type="GO" id="GO:0047429">
    <property type="term" value="F:nucleoside triphosphate diphosphatase activity"/>
    <property type="evidence" value="ECO:0007669"/>
    <property type="project" value="UniProtKB-EC"/>
</dbReference>
<evidence type="ECO:0000256" key="2">
    <source>
        <dbReference type="ARBA" id="ARBA00022801"/>
    </source>
</evidence>
<comment type="function">
    <text evidence="4">Nucleoside triphosphate pyrophosphatase. May have a dual role in cell division arrest and in preventing the incorporation of modified nucleotides into cellular nucleic acids.</text>
</comment>